<evidence type="ECO:0000256" key="10">
    <source>
        <dbReference type="ARBA" id="ARBA00023295"/>
    </source>
</evidence>
<feature type="signal peptide" evidence="13">
    <location>
        <begin position="1"/>
        <end position="17"/>
    </location>
</feature>
<dbReference type="Gene3D" id="1.10.530.10">
    <property type="match status" value="1"/>
</dbReference>
<evidence type="ECO:0000313" key="16">
    <source>
        <dbReference type="Proteomes" id="UP001634394"/>
    </source>
</evidence>
<evidence type="ECO:0000256" key="11">
    <source>
        <dbReference type="PIRSR" id="PIRSR608597-1"/>
    </source>
</evidence>
<keyword evidence="10" id="KW-0326">Glycosidase</keyword>
<reference evidence="15 16" key="1">
    <citation type="submission" date="2024-11" db="EMBL/GenBank/DDBJ databases">
        <title>Chromosome-level genome assembly of the freshwater bivalve Anodonta woodiana.</title>
        <authorList>
            <person name="Chen X."/>
        </authorList>
    </citation>
    <scope>NUCLEOTIDE SEQUENCE [LARGE SCALE GENOMIC DNA]</scope>
    <source>
        <strain evidence="15">MN2024</strain>
        <tissue evidence="15">Gills</tissue>
    </source>
</reference>
<comment type="catalytic activity">
    <reaction evidence="1">
        <text>Hydrolysis of (1-&gt;4)-beta-linkages between N-acetylmuramic acid and N-acetyl-D-glucosamine residues in a peptidoglycan and between N-acetyl-D-glucosamine residues in chitodextrins.</text>
        <dbReference type="EC" id="3.2.1.17"/>
    </reaction>
</comment>
<dbReference type="SUPFAM" id="SSF53955">
    <property type="entry name" value="Lysozyme-like"/>
    <property type="match status" value="1"/>
</dbReference>
<dbReference type="Gene3D" id="2.30.30.40">
    <property type="entry name" value="SH3 Domains"/>
    <property type="match status" value="1"/>
</dbReference>
<dbReference type="AlphaFoldDB" id="A0ABD3U0J2"/>
<dbReference type="InterPro" id="IPR008597">
    <property type="entry name" value="Invert_lysozyme"/>
</dbReference>
<evidence type="ECO:0000256" key="9">
    <source>
        <dbReference type="ARBA" id="ARBA00023157"/>
    </source>
</evidence>
<feature type="disulfide bond" evidence="12">
    <location>
        <begin position="165"/>
        <end position="171"/>
    </location>
</feature>
<evidence type="ECO:0000256" key="13">
    <source>
        <dbReference type="SAM" id="SignalP"/>
    </source>
</evidence>
<keyword evidence="8" id="KW-0044">Antibiotic</keyword>
<proteinExistence type="predicted"/>
<keyword evidence="9 12" id="KW-1015">Disulfide bond</keyword>
<dbReference type="GO" id="GO:0004568">
    <property type="term" value="F:chitinase activity"/>
    <property type="evidence" value="ECO:0007669"/>
    <property type="project" value="UniProtKB-ARBA"/>
</dbReference>
<keyword evidence="4" id="KW-0964">Secreted</keyword>
<organism evidence="15 16">
    <name type="scientific">Sinanodonta woodiana</name>
    <name type="common">Chinese pond mussel</name>
    <name type="synonym">Anodonta woodiana</name>
    <dbReference type="NCBI Taxonomy" id="1069815"/>
    <lineage>
        <taxon>Eukaryota</taxon>
        <taxon>Metazoa</taxon>
        <taxon>Spiralia</taxon>
        <taxon>Lophotrochozoa</taxon>
        <taxon>Mollusca</taxon>
        <taxon>Bivalvia</taxon>
        <taxon>Autobranchia</taxon>
        <taxon>Heteroconchia</taxon>
        <taxon>Palaeoheterodonta</taxon>
        <taxon>Unionida</taxon>
        <taxon>Unionoidea</taxon>
        <taxon>Unionidae</taxon>
        <taxon>Unioninae</taxon>
        <taxon>Sinanodonta</taxon>
    </lineage>
</organism>
<feature type="active site" description="Proton donor" evidence="11">
    <location>
        <position position="125"/>
    </location>
</feature>
<feature type="disulfide bond" evidence="12">
    <location>
        <begin position="133"/>
        <end position="142"/>
    </location>
</feature>
<dbReference type="InterPro" id="IPR023346">
    <property type="entry name" value="Lysozyme-like_dom_sf"/>
</dbReference>
<dbReference type="Pfam" id="PF05497">
    <property type="entry name" value="Destabilase"/>
    <property type="match status" value="1"/>
</dbReference>
<comment type="subcellular location">
    <subcellularLocation>
        <location evidence="2">Secreted</location>
    </subcellularLocation>
</comment>
<evidence type="ECO:0000313" key="15">
    <source>
        <dbReference type="EMBL" id="KAL3842949.1"/>
    </source>
</evidence>
<feature type="active site" description="Nucleophile" evidence="11">
    <location>
        <position position="136"/>
    </location>
</feature>
<dbReference type="EC" id="3.2.1.17" evidence="3"/>
<dbReference type="GO" id="GO:0003796">
    <property type="term" value="F:lysozyme activity"/>
    <property type="evidence" value="ECO:0007669"/>
    <property type="project" value="UniProtKB-EC"/>
</dbReference>
<evidence type="ECO:0000256" key="7">
    <source>
        <dbReference type="ARBA" id="ARBA00022801"/>
    </source>
</evidence>
<evidence type="ECO:0000256" key="5">
    <source>
        <dbReference type="ARBA" id="ARBA00022529"/>
    </source>
</evidence>
<dbReference type="EMBL" id="JBJQND010000017">
    <property type="protein sequence ID" value="KAL3842949.1"/>
    <property type="molecule type" value="Genomic_DNA"/>
</dbReference>
<dbReference type="FunFam" id="1.10.530.10:FF:000023">
    <property type="entry name" value="Invertebrate-type lysozyme"/>
    <property type="match status" value="1"/>
</dbReference>
<keyword evidence="5" id="KW-0929">Antimicrobial</keyword>
<evidence type="ECO:0000256" key="4">
    <source>
        <dbReference type="ARBA" id="ARBA00022525"/>
    </source>
</evidence>
<evidence type="ECO:0000256" key="6">
    <source>
        <dbReference type="ARBA" id="ARBA00022638"/>
    </source>
</evidence>
<dbReference type="Pfam" id="PF08239">
    <property type="entry name" value="SH3_3"/>
    <property type="match status" value="1"/>
</dbReference>
<feature type="disulfide bond" evidence="12">
    <location>
        <begin position="117"/>
        <end position="193"/>
    </location>
</feature>
<feature type="disulfide bond" evidence="12">
    <location>
        <begin position="120"/>
        <end position="224"/>
    </location>
</feature>
<evidence type="ECO:0000256" key="3">
    <source>
        <dbReference type="ARBA" id="ARBA00012732"/>
    </source>
</evidence>
<name>A0ABD3U0J2_SINWO</name>
<keyword evidence="13" id="KW-0732">Signal</keyword>
<dbReference type="Proteomes" id="UP001634394">
    <property type="component" value="Unassembled WGS sequence"/>
</dbReference>
<feature type="disulfide bond" evidence="12">
    <location>
        <begin position="122"/>
        <end position="128"/>
    </location>
</feature>
<accession>A0ABD3U0J2</accession>
<evidence type="ECO:0000259" key="14">
    <source>
        <dbReference type="Pfam" id="PF08239"/>
    </source>
</evidence>
<gene>
    <name evidence="15" type="ORF">ACJMK2_020920</name>
</gene>
<feature type="disulfide bond" evidence="12">
    <location>
        <begin position="189"/>
        <end position="207"/>
    </location>
</feature>
<dbReference type="PANTHER" id="PTHR11195:SF13">
    <property type="entry name" value="INVERTEBRATE-TYPE LYSOZYME 2-RELATED"/>
    <property type="match status" value="1"/>
</dbReference>
<feature type="domain" description="SH3b" evidence="14">
    <location>
        <begin position="30"/>
        <end position="88"/>
    </location>
</feature>
<dbReference type="CDD" id="cd16890">
    <property type="entry name" value="lyz_i"/>
    <property type="match status" value="1"/>
</dbReference>
<keyword evidence="6" id="KW-0081">Bacteriolytic enzyme</keyword>
<sequence>MLSLLFVYLGFVSFSTAAPAAGTCMCVHASGVHVRSGAGLSHGIVATANTGDCFKFNGGVHTQDGHTWYELQNVHGQHLAWIASEFLQESTASHCTSTGVSGGGAGTFATGIVSQQCLQCICNQESGCKPLGCHWDVNSNSCGYFQIKNAYWTDCGKLGSSWEACASDLHCSSQCVQKVMARYIGPSGCPHNCESYARIHNGGPAGCHHTSTVGYWHGIQSRGCNANS</sequence>
<dbReference type="GO" id="GO:0031640">
    <property type="term" value="P:killing of cells of another organism"/>
    <property type="evidence" value="ECO:0007669"/>
    <property type="project" value="UniProtKB-KW"/>
</dbReference>
<feature type="disulfide bond" evidence="12">
    <location>
        <begin position="155"/>
        <end position="175"/>
    </location>
</feature>
<dbReference type="GO" id="GO:0005576">
    <property type="term" value="C:extracellular region"/>
    <property type="evidence" value="ECO:0007669"/>
    <property type="project" value="UniProtKB-SubCell"/>
</dbReference>
<evidence type="ECO:0000256" key="8">
    <source>
        <dbReference type="ARBA" id="ARBA00023022"/>
    </source>
</evidence>
<protein>
    <recommendedName>
        <fullName evidence="3">lysozyme</fullName>
        <ecNumber evidence="3">3.2.1.17</ecNumber>
    </recommendedName>
</protein>
<dbReference type="PANTHER" id="PTHR11195">
    <property type="entry name" value="DESTABILASE-RELATED"/>
    <property type="match status" value="1"/>
</dbReference>
<dbReference type="InterPro" id="IPR003646">
    <property type="entry name" value="SH3-like_bac-type"/>
</dbReference>
<comment type="caution">
    <text evidence="15">The sequence shown here is derived from an EMBL/GenBank/DDBJ whole genome shotgun (WGS) entry which is preliminary data.</text>
</comment>
<feature type="chain" id="PRO_5044875525" description="lysozyme" evidence="13">
    <location>
        <begin position="18"/>
        <end position="228"/>
    </location>
</feature>
<keyword evidence="7" id="KW-0378">Hydrolase</keyword>
<dbReference type="PROSITE" id="PS51909">
    <property type="entry name" value="LYSOZYME_I"/>
    <property type="match status" value="1"/>
</dbReference>
<keyword evidence="16" id="KW-1185">Reference proteome</keyword>
<evidence type="ECO:0000256" key="2">
    <source>
        <dbReference type="ARBA" id="ARBA00004613"/>
    </source>
</evidence>
<dbReference type="GO" id="GO:0042742">
    <property type="term" value="P:defense response to bacterium"/>
    <property type="evidence" value="ECO:0007669"/>
    <property type="project" value="UniProtKB-KW"/>
</dbReference>
<evidence type="ECO:0000256" key="12">
    <source>
        <dbReference type="PIRSR" id="PIRSR608597-3"/>
    </source>
</evidence>
<evidence type="ECO:0000256" key="1">
    <source>
        <dbReference type="ARBA" id="ARBA00000632"/>
    </source>
</evidence>